<dbReference type="InterPro" id="IPR002104">
    <property type="entry name" value="Integrase_catalytic"/>
</dbReference>
<dbReference type="SUPFAM" id="SSF56349">
    <property type="entry name" value="DNA breaking-rejoining enzymes"/>
    <property type="match status" value="1"/>
</dbReference>
<dbReference type="Pfam" id="PF00589">
    <property type="entry name" value="Phage_integrase"/>
    <property type="match status" value="1"/>
</dbReference>
<protein>
    <submittedName>
        <fullName evidence="6">Integrase</fullName>
    </submittedName>
</protein>
<gene>
    <name evidence="6" type="ORF">FHS99_000794</name>
</gene>
<dbReference type="Proteomes" id="UP000546701">
    <property type="component" value="Unassembled WGS sequence"/>
</dbReference>
<reference evidence="6 7" key="1">
    <citation type="submission" date="2020-08" db="EMBL/GenBank/DDBJ databases">
        <title>Genomic Encyclopedia of Type Strains, Phase IV (KMG-IV): sequencing the most valuable type-strain genomes for metagenomic binning, comparative biology and taxonomic classification.</title>
        <authorList>
            <person name="Goeker M."/>
        </authorList>
    </citation>
    <scope>NUCLEOTIDE SEQUENCE [LARGE SCALE GENOMIC DNA]</scope>
    <source>
        <strain evidence="6 7">DSM 103336</strain>
    </source>
</reference>
<dbReference type="PANTHER" id="PTHR30629:SF2">
    <property type="entry name" value="PROPHAGE INTEGRASE INTS-RELATED"/>
    <property type="match status" value="1"/>
</dbReference>
<keyword evidence="3" id="KW-0238">DNA-binding</keyword>
<dbReference type="InterPro" id="IPR038488">
    <property type="entry name" value="Integrase_DNA-bd_sf"/>
</dbReference>
<dbReference type="InterPro" id="IPR010998">
    <property type="entry name" value="Integrase_recombinase_N"/>
</dbReference>
<dbReference type="AlphaFoldDB" id="A0A7W9BQM2"/>
<dbReference type="GO" id="GO:0003677">
    <property type="term" value="F:DNA binding"/>
    <property type="evidence" value="ECO:0007669"/>
    <property type="project" value="UniProtKB-KW"/>
</dbReference>
<dbReference type="InterPro" id="IPR050808">
    <property type="entry name" value="Phage_Integrase"/>
</dbReference>
<dbReference type="InterPro" id="IPR011010">
    <property type="entry name" value="DNA_brk_join_enz"/>
</dbReference>
<dbReference type="OrthoDB" id="7388552at2"/>
<dbReference type="PROSITE" id="PS51898">
    <property type="entry name" value="TYR_RECOMBINASE"/>
    <property type="match status" value="1"/>
</dbReference>
<dbReference type="Pfam" id="PF13356">
    <property type="entry name" value="Arm-DNA-bind_3"/>
    <property type="match status" value="1"/>
</dbReference>
<keyword evidence="7" id="KW-1185">Reference proteome</keyword>
<dbReference type="EMBL" id="JACIJR010000002">
    <property type="protein sequence ID" value="MBB5728324.1"/>
    <property type="molecule type" value="Genomic_DNA"/>
</dbReference>
<comment type="similarity">
    <text evidence="1">Belongs to the 'phage' integrase family.</text>
</comment>
<dbReference type="PANTHER" id="PTHR30629">
    <property type="entry name" value="PROPHAGE INTEGRASE"/>
    <property type="match status" value="1"/>
</dbReference>
<sequence>MTPDPTVRRQSKITIAELNALREPGRHSVGDGLLLVVGASGSRSWLARIRDANSRRRDIGLGQYPEISLKEARERGAALRKQVRDGLDPVVEKRKAREVTPTFKDAAEKAHGERTAGFRNRKHAAQWITTLRDYAYPHFGNLPVNKVTGPMIVQAMKPIWSEKPETARRTLQRIGTVIAWSAAHGYCDNEAPMKSILMGLPPQTKTKKNHAAIPYVDAPAFMTALCGAEDTLGRQVLQLVILTAGRSNEIRGATWSEVDLDRAIWTVPADRIKMGKEHRVPLSAPAHALLSRLHAFRTEADLIFPSYTGRAISDVAVSKVMREMGSTATVHGWRSTFRDWGAEETSVDKDTIEKALAHQVVNAVERAYRRGDLLEKRRALMEDWAKFLFGEPEALP</sequence>
<dbReference type="InterPro" id="IPR053876">
    <property type="entry name" value="Phage_int_M"/>
</dbReference>
<evidence type="ECO:0000256" key="2">
    <source>
        <dbReference type="ARBA" id="ARBA00022908"/>
    </source>
</evidence>
<keyword evidence="4" id="KW-0233">DNA recombination</keyword>
<evidence type="ECO:0000259" key="5">
    <source>
        <dbReference type="PROSITE" id="PS51898"/>
    </source>
</evidence>
<feature type="domain" description="Tyr recombinase" evidence="5">
    <location>
        <begin position="208"/>
        <end position="381"/>
    </location>
</feature>
<accession>A0A7W9BQM2</accession>
<dbReference type="Gene3D" id="3.30.160.390">
    <property type="entry name" value="Integrase, DNA-binding domain"/>
    <property type="match status" value="1"/>
</dbReference>
<dbReference type="RefSeq" id="WP_157177269.1">
    <property type="nucleotide sequence ID" value="NZ_BMJP01000001.1"/>
</dbReference>
<dbReference type="Gene3D" id="1.10.443.10">
    <property type="entry name" value="Intergrase catalytic core"/>
    <property type="match status" value="1"/>
</dbReference>
<organism evidence="6 7">
    <name type="scientific">Sphingomonas prati</name>
    <dbReference type="NCBI Taxonomy" id="1843237"/>
    <lineage>
        <taxon>Bacteria</taxon>
        <taxon>Pseudomonadati</taxon>
        <taxon>Pseudomonadota</taxon>
        <taxon>Alphaproteobacteria</taxon>
        <taxon>Sphingomonadales</taxon>
        <taxon>Sphingomonadaceae</taxon>
        <taxon>Sphingomonas</taxon>
    </lineage>
</organism>
<dbReference type="Gene3D" id="1.10.150.130">
    <property type="match status" value="1"/>
</dbReference>
<evidence type="ECO:0000313" key="7">
    <source>
        <dbReference type="Proteomes" id="UP000546701"/>
    </source>
</evidence>
<dbReference type="CDD" id="cd00801">
    <property type="entry name" value="INT_P4_C"/>
    <property type="match status" value="1"/>
</dbReference>
<dbReference type="InterPro" id="IPR025166">
    <property type="entry name" value="Integrase_DNA_bind_dom"/>
</dbReference>
<evidence type="ECO:0000256" key="4">
    <source>
        <dbReference type="ARBA" id="ARBA00023172"/>
    </source>
</evidence>
<dbReference type="GO" id="GO:0006310">
    <property type="term" value="P:DNA recombination"/>
    <property type="evidence" value="ECO:0007669"/>
    <property type="project" value="UniProtKB-KW"/>
</dbReference>
<proteinExistence type="inferred from homology"/>
<keyword evidence="2" id="KW-0229">DNA integration</keyword>
<dbReference type="Pfam" id="PF22022">
    <property type="entry name" value="Phage_int_M"/>
    <property type="match status" value="1"/>
</dbReference>
<evidence type="ECO:0000313" key="6">
    <source>
        <dbReference type="EMBL" id="MBB5728324.1"/>
    </source>
</evidence>
<dbReference type="InterPro" id="IPR013762">
    <property type="entry name" value="Integrase-like_cat_sf"/>
</dbReference>
<evidence type="ECO:0000256" key="3">
    <source>
        <dbReference type="ARBA" id="ARBA00023125"/>
    </source>
</evidence>
<dbReference type="GO" id="GO:0015074">
    <property type="term" value="P:DNA integration"/>
    <property type="evidence" value="ECO:0007669"/>
    <property type="project" value="UniProtKB-KW"/>
</dbReference>
<comment type="caution">
    <text evidence="6">The sequence shown here is derived from an EMBL/GenBank/DDBJ whole genome shotgun (WGS) entry which is preliminary data.</text>
</comment>
<name>A0A7W9BQM2_9SPHN</name>
<evidence type="ECO:0000256" key="1">
    <source>
        <dbReference type="ARBA" id="ARBA00008857"/>
    </source>
</evidence>